<dbReference type="PANTHER" id="PTHR11715:SF3">
    <property type="entry name" value="GLYCINE CLEAVAGE SYSTEM H PROTEIN-RELATED"/>
    <property type="match status" value="1"/>
</dbReference>
<dbReference type="PANTHER" id="PTHR11715">
    <property type="entry name" value="GLYCINE CLEAVAGE SYSTEM H PROTEIN"/>
    <property type="match status" value="1"/>
</dbReference>
<dbReference type="Proteomes" id="UP000501451">
    <property type="component" value="Chromosome"/>
</dbReference>
<dbReference type="GO" id="GO:0019464">
    <property type="term" value="P:glycine decarboxylation via glycine cleavage system"/>
    <property type="evidence" value="ECO:0007669"/>
    <property type="project" value="InterPro"/>
</dbReference>
<dbReference type="Pfam" id="PF01597">
    <property type="entry name" value="GCV_H"/>
    <property type="match status" value="1"/>
</dbReference>
<dbReference type="GO" id="GO:0005829">
    <property type="term" value="C:cytosol"/>
    <property type="evidence" value="ECO:0007669"/>
    <property type="project" value="TreeGrafter"/>
</dbReference>
<dbReference type="CDD" id="cd06848">
    <property type="entry name" value="GCS_H"/>
    <property type="match status" value="1"/>
</dbReference>
<dbReference type="InterPro" id="IPR033753">
    <property type="entry name" value="GCV_H/Fam206"/>
</dbReference>
<dbReference type="InterPro" id="IPR002930">
    <property type="entry name" value="GCV_H"/>
</dbReference>
<dbReference type="SUPFAM" id="SSF51230">
    <property type="entry name" value="Single hybrid motif"/>
    <property type="match status" value="1"/>
</dbReference>
<protein>
    <submittedName>
        <fullName evidence="2">Glycine cleavage system protein H</fullName>
    </submittedName>
</protein>
<gene>
    <name evidence="2" type="ORF">G7057_00325</name>
</gene>
<name>A0A6G7K743_9LACT</name>
<evidence type="ECO:0000256" key="1">
    <source>
        <dbReference type="ARBA" id="ARBA00022823"/>
    </source>
</evidence>
<keyword evidence="3" id="KW-1185">Reference proteome</keyword>
<dbReference type="KEGG" id="jar:G7057_00325"/>
<dbReference type="InterPro" id="IPR011053">
    <property type="entry name" value="Single_hybrid_motif"/>
</dbReference>
<dbReference type="RefSeq" id="WP_166160524.1">
    <property type="nucleotide sequence ID" value="NZ_CP049740.1"/>
</dbReference>
<sequence>MAELKYSLDGFWFEKVDGQVVVGLSDKGQDDLGEVSFIDLPSTGEIKKDDTLIGVEAAKAVTELTLPLDATIVEVNEDLSDHPSQLNSQDRNDTWIVKLTDVDETAFSQLNNESGLS</sequence>
<dbReference type="EMBL" id="CP049740">
    <property type="protein sequence ID" value="QII81068.1"/>
    <property type="molecule type" value="Genomic_DNA"/>
</dbReference>
<evidence type="ECO:0000313" key="2">
    <source>
        <dbReference type="EMBL" id="QII81068.1"/>
    </source>
</evidence>
<reference evidence="2 3" key="1">
    <citation type="journal article" date="2017" name="Int. J. Syst. Evol. Microbiol.">
        <title>Jeotgalibaca porci sp. nov. and Jeotgalibaca arthritidis sp. nov., isolated from pigs, and emended description of the genus Jeotgalibaca.</title>
        <authorList>
            <person name="Zamora L."/>
            <person name="Perez-Sancho M."/>
            <person name="Dominguez L."/>
            <person name="Fernandez-Garayzabal J.F."/>
            <person name="Vela A.I."/>
        </authorList>
    </citation>
    <scope>NUCLEOTIDE SEQUENCE [LARGE SCALE GENOMIC DNA]</scope>
    <source>
        <strain evidence="2 3">CECT 9157</strain>
    </source>
</reference>
<dbReference type="Gene3D" id="2.40.50.100">
    <property type="match status" value="1"/>
</dbReference>
<evidence type="ECO:0000313" key="3">
    <source>
        <dbReference type="Proteomes" id="UP000501451"/>
    </source>
</evidence>
<dbReference type="AlphaFoldDB" id="A0A6G7K743"/>
<keyword evidence="1" id="KW-0450">Lipoyl</keyword>
<proteinExistence type="predicted"/>
<dbReference type="GO" id="GO:0009249">
    <property type="term" value="P:protein lipoylation"/>
    <property type="evidence" value="ECO:0007669"/>
    <property type="project" value="TreeGrafter"/>
</dbReference>
<organism evidence="2 3">
    <name type="scientific">Jeotgalibaca arthritidis</name>
    <dbReference type="NCBI Taxonomy" id="1868794"/>
    <lineage>
        <taxon>Bacteria</taxon>
        <taxon>Bacillati</taxon>
        <taxon>Bacillota</taxon>
        <taxon>Bacilli</taxon>
        <taxon>Lactobacillales</taxon>
        <taxon>Carnobacteriaceae</taxon>
        <taxon>Jeotgalibaca</taxon>
    </lineage>
</organism>
<accession>A0A6G7K743</accession>
<dbReference type="GO" id="GO:0005960">
    <property type="term" value="C:glycine cleavage complex"/>
    <property type="evidence" value="ECO:0007669"/>
    <property type="project" value="InterPro"/>
</dbReference>